<dbReference type="InterPro" id="IPR013839">
    <property type="entry name" value="DNAligase_adenylation"/>
</dbReference>
<evidence type="ECO:0000256" key="12">
    <source>
        <dbReference type="ARBA" id="ARBA00023211"/>
    </source>
</evidence>
<dbReference type="SUPFAM" id="SSF52113">
    <property type="entry name" value="BRCT domain"/>
    <property type="match status" value="1"/>
</dbReference>
<feature type="binding site" evidence="15">
    <location>
        <position position="399"/>
    </location>
    <ligand>
        <name>Zn(2+)</name>
        <dbReference type="ChEBI" id="CHEBI:29105"/>
    </ligand>
</feature>
<dbReference type="GO" id="GO:0003677">
    <property type="term" value="F:DNA binding"/>
    <property type="evidence" value="ECO:0007669"/>
    <property type="project" value="InterPro"/>
</dbReference>
<dbReference type="NCBIfam" id="TIGR00575">
    <property type="entry name" value="dnlj"/>
    <property type="match status" value="1"/>
</dbReference>
<feature type="binding site" evidence="15">
    <location>
        <position position="422"/>
    </location>
    <ligand>
        <name>Zn(2+)</name>
        <dbReference type="ChEBI" id="CHEBI:29105"/>
    </ligand>
</feature>
<dbReference type="PROSITE" id="PS01055">
    <property type="entry name" value="DNA_LIGASE_N1"/>
    <property type="match status" value="1"/>
</dbReference>
<dbReference type="PROSITE" id="PS01056">
    <property type="entry name" value="DNA_LIGASE_N2"/>
    <property type="match status" value="1"/>
</dbReference>
<dbReference type="SUPFAM" id="SSF56091">
    <property type="entry name" value="DNA ligase/mRNA capping enzyme, catalytic domain"/>
    <property type="match status" value="1"/>
</dbReference>
<keyword evidence="19" id="KW-1185">Reference proteome</keyword>
<organism evidence="18 19">
    <name type="scientific">Alkalicella caledoniensis</name>
    <dbReference type="NCBI Taxonomy" id="2731377"/>
    <lineage>
        <taxon>Bacteria</taxon>
        <taxon>Bacillati</taxon>
        <taxon>Bacillota</taxon>
        <taxon>Clostridia</taxon>
        <taxon>Eubacteriales</taxon>
        <taxon>Proteinivoracaceae</taxon>
        <taxon>Alkalicella</taxon>
    </lineage>
</organism>
<dbReference type="InterPro" id="IPR036420">
    <property type="entry name" value="BRCT_dom_sf"/>
</dbReference>
<evidence type="ECO:0000313" key="18">
    <source>
        <dbReference type="EMBL" id="QNO15281.1"/>
    </source>
</evidence>
<dbReference type="InterPro" id="IPR013840">
    <property type="entry name" value="DNAligase_N"/>
</dbReference>
<dbReference type="GO" id="GO:0003911">
    <property type="term" value="F:DNA ligase (NAD+) activity"/>
    <property type="evidence" value="ECO:0007669"/>
    <property type="project" value="UniProtKB-UniRule"/>
</dbReference>
<dbReference type="PIRSF" id="PIRSF001604">
    <property type="entry name" value="LigA"/>
    <property type="match status" value="1"/>
</dbReference>
<evidence type="ECO:0000256" key="15">
    <source>
        <dbReference type="HAMAP-Rule" id="MF_01588"/>
    </source>
</evidence>
<evidence type="ECO:0000259" key="17">
    <source>
        <dbReference type="PROSITE" id="PS50172"/>
    </source>
</evidence>
<dbReference type="SUPFAM" id="SSF47781">
    <property type="entry name" value="RuvA domain 2-like"/>
    <property type="match status" value="1"/>
</dbReference>
<evidence type="ECO:0000256" key="4">
    <source>
        <dbReference type="ARBA" id="ARBA00022598"/>
    </source>
</evidence>
<keyword evidence="7 15" id="KW-0227">DNA damage</keyword>
<keyword evidence="6 15" id="KW-0479">Metal-binding</keyword>
<feature type="binding site" evidence="15">
    <location>
        <begin position="79"/>
        <end position="80"/>
    </location>
    <ligand>
        <name>NAD(+)</name>
        <dbReference type="ChEBI" id="CHEBI:57540"/>
    </ligand>
</feature>
<accession>A0A7G9W9B9</accession>
<dbReference type="InterPro" id="IPR004149">
    <property type="entry name" value="Znf_DNAligase_C4"/>
</dbReference>
<comment type="catalytic activity">
    <reaction evidence="13 15 16">
        <text>NAD(+) + (deoxyribonucleotide)n-3'-hydroxyl + 5'-phospho-(deoxyribonucleotide)m = (deoxyribonucleotide)n+m + AMP + beta-nicotinamide D-nucleotide.</text>
        <dbReference type="EC" id="6.5.1.2"/>
    </reaction>
</comment>
<dbReference type="Gene3D" id="2.40.50.140">
    <property type="entry name" value="Nucleic acid-binding proteins"/>
    <property type="match status" value="1"/>
</dbReference>
<dbReference type="AlphaFoldDB" id="A0A7G9W9B9"/>
<dbReference type="SUPFAM" id="SSF50249">
    <property type="entry name" value="Nucleic acid-binding proteins"/>
    <property type="match status" value="1"/>
</dbReference>
<dbReference type="Pfam" id="PF12826">
    <property type="entry name" value="HHH_2"/>
    <property type="match status" value="1"/>
</dbReference>
<dbReference type="NCBIfam" id="NF005932">
    <property type="entry name" value="PRK07956.1"/>
    <property type="match status" value="1"/>
</dbReference>
<dbReference type="InterPro" id="IPR018239">
    <property type="entry name" value="DNA_ligase_AS"/>
</dbReference>
<keyword evidence="12 15" id="KW-0464">Manganese</keyword>
<dbReference type="SMART" id="SM00292">
    <property type="entry name" value="BRCT"/>
    <property type="match status" value="1"/>
</dbReference>
<keyword evidence="5 15" id="KW-0235">DNA replication</keyword>
<feature type="domain" description="BRCT" evidence="17">
    <location>
        <begin position="582"/>
        <end position="661"/>
    </location>
</feature>
<evidence type="ECO:0000256" key="8">
    <source>
        <dbReference type="ARBA" id="ARBA00022833"/>
    </source>
</evidence>
<dbReference type="GO" id="GO:0005829">
    <property type="term" value="C:cytosol"/>
    <property type="evidence" value="ECO:0007669"/>
    <property type="project" value="TreeGrafter"/>
</dbReference>
<evidence type="ECO:0000256" key="5">
    <source>
        <dbReference type="ARBA" id="ARBA00022705"/>
    </source>
</evidence>
<gene>
    <name evidence="15 18" type="primary">ligA</name>
    <name evidence="18" type="ORF">HYG86_11160</name>
</gene>
<evidence type="ECO:0000256" key="3">
    <source>
        <dbReference type="ARBA" id="ARBA00013308"/>
    </source>
</evidence>
<dbReference type="FunFam" id="1.10.150.20:FF:000006">
    <property type="entry name" value="DNA ligase"/>
    <property type="match status" value="1"/>
</dbReference>
<feature type="binding site" evidence="15">
    <location>
        <position position="166"/>
    </location>
    <ligand>
        <name>NAD(+)</name>
        <dbReference type="ChEBI" id="CHEBI:57540"/>
    </ligand>
</feature>
<dbReference type="InterPro" id="IPR001679">
    <property type="entry name" value="DNA_ligase"/>
</dbReference>
<evidence type="ECO:0000256" key="11">
    <source>
        <dbReference type="ARBA" id="ARBA00023204"/>
    </source>
</evidence>
<keyword evidence="8 15" id="KW-0862">Zinc</keyword>
<feature type="binding site" evidence="15">
    <location>
        <begin position="30"/>
        <end position="34"/>
    </location>
    <ligand>
        <name>NAD(+)</name>
        <dbReference type="ChEBI" id="CHEBI:57540"/>
    </ligand>
</feature>
<dbReference type="Pfam" id="PF01653">
    <property type="entry name" value="DNA_ligase_aden"/>
    <property type="match status" value="1"/>
</dbReference>
<protein>
    <recommendedName>
        <fullName evidence="3 15">DNA ligase</fullName>
        <ecNumber evidence="2 15">6.5.1.2</ecNumber>
    </recommendedName>
    <alternativeName>
        <fullName evidence="15">Polydeoxyribonucleotide synthase [NAD(+)]</fullName>
    </alternativeName>
</protein>
<dbReference type="InterPro" id="IPR012340">
    <property type="entry name" value="NA-bd_OB-fold"/>
</dbReference>
<dbReference type="FunFam" id="1.10.150.20:FF:000007">
    <property type="entry name" value="DNA ligase"/>
    <property type="match status" value="1"/>
</dbReference>
<dbReference type="Gene3D" id="1.10.287.610">
    <property type="entry name" value="Helix hairpin bin"/>
    <property type="match status" value="1"/>
</dbReference>
<feature type="binding site" evidence="15">
    <location>
        <position position="132"/>
    </location>
    <ligand>
        <name>NAD(+)</name>
        <dbReference type="ChEBI" id="CHEBI:57540"/>
    </ligand>
</feature>
<dbReference type="Gene3D" id="3.40.50.10190">
    <property type="entry name" value="BRCT domain"/>
    <property type="match status" value="1"/>
</dbReference>
<dbReference type="InterPro" id="IPR004150">
    <property type="entry name" value="NAD_DNA_ligase_OB"/>
</dbReference>
<dbReference type="FunFam" id="1.10.287.610:FF:000002">
    <property type="entry name" value="DNA ligase"/>
    <property type="match status" value="1"/>
</dbReference>
<comment type="function">
    <text evidence="1 15">DNA ligase that catalyzes the formation of phosphodiester linkages between 5'-phosphoryl and 3'-hydroxyl groups in double-stranded DNA using NAD as a coenzyme and as the energy source for the reaction. It is essential for DNA replication and repair of damaged DNA.</text>
</comment>
<evidence type="ECO:0000256" key="10">
    <source>
        <dbReference type="ARBA" id="ARBA00023027"/>
    </source>
</evidence>
<evidence type="ECO:0000313" key="19">
    <source>
        <dbReference type="Proteomes" id="UP000516160"/>
    </source>
</evidence>
<evidence type="ECO:0000256" key="16">
    <source>
        <dbReference type="RuleBase" id="RU000618"/>
    </source>
</evidence>
<dbReference type="Gene3D" id="3.30.470.30">
    <property type="entry name" value="DNA ligase/mRNA capping enzyme"/>
    <property type="match status" value="1"/>
</dbReference>
<dbReference type="FunFam" id="2.40.50.140:FF:000012">
    <property type="entry name" value="DNA ligase"/>
    <property type="match status" value="1"/>
</dbReference>
<evidence type="ECO:0000256" key="13">
    <source>
        <dbReference type="ARBA" id="ARBA00034005"/>
    </source>
</evidence>
<dbReference type="FunFam" id="3.30.470.30:FF:000001">
    <property type="entry name" value="DNA ligase"/>
    <property type="match status" value="1"/>
</dbReference>
<dbReference type="Pfam" id="PF00533">
    <property type="entry name" value="BRCT"/>
    <property type="match status" value="1"/>
</dbReference>
<evidence type="ECO:0000256" key="14">
    <source>
        <dbReference type="ARBA" id="ARBA00060881"/>
    </source>
</evidence>
<keyword evidence="9 15" id="KW-0460">Magnesium</keyword>
<feature type="active site" description="N6-AMP-lysine intermediate" evidence="15">
    <location>
        <position position="111"/>
    </location>
</feature>
<dbReference type="RefSeq" id="WP_213165645.1">
    <property type="nucleotide sequence ID" value="NZ_CP058559.1"/>
</dbReference>
<dbReference type="GO" id="GO:0006260">
    <property type="term" value="P:DNA replication"/>
    <property type="evidence" value="ECO:0007669"/>
    <property type="project" value="UniProtKB-KW"/>
</dbReference>
<evidence type="ECO:0000256" key="6">
    <source>
        <dbReference type="ARBA" id="ARBA00022723"/>
    </source>
</evidence>
<dbReference type="GO" id="GO:0046872">
    <property type="term" value="F:metal ion binding"/>
    <property type="evidence" value="ECO:0007669"/>
    <property type="project" value="UniProtKB-KW"/>
</dbReference>
<dbReference type="InterPro" id="IPR003583">
    <property type="entry name" value="Hlx-hairpin-Hlx_DNA-bd_motif"/>
</dbReference>
<feature type="binding site" evidence="15">
    <location>
        <position position="109"/>
    </location>
    <ligand>
        <name>NAD(+)</name>
        <dbReference type="ChEBI" id="CHEBI:57540"/>
    </ligand>
</feature>
<dbReference type="SMART" id="SM00532">
    <property type="entry name" value="LIGANc"/>
    <property type="match status" value="1"/>
</dbReference>
<dbReference type="GO" id="GO:0006281">
    <property type="term" value="P:DNA repair"/>
    <property type="evidence" value="ECO:0007669"/>
    <property type="project" value="UniProtKB-KW"/>
</dbReference>
<dbReference type="InterPro" id="IPR033136">
    <property type="entry name" value="DNA_ligase_CS"/>
</dbReference>
<dbReference type="PROSITE" id="PS50172">
    <property type="entry name" value="BRCT"/>
    <property type="match status" value="1"/>
</dbReference>
<dbReference type="Pfam" id="PF14520">
    <property type="entry name" value="HHH_5"/>
    <property type="match status" value="1"/>
</dbReference>
<evidence type="ECO:0000256" key="1">
    <source>
        <dbReference type="ARBA" id="ARBA00004067"/>
    </source>
</evidence>
<feature type="binding site" evidence="15">
    <location>
        <position position="281"/>
    </location>
    <ligand>
        <name>NAD(+)</name>
        <dbReference type="ChEBI" id="CHEBI:57540"/>
    </ligand>
</feature>
<evidence type="ECO:0000256" key="9">
    <source>
        <dbReference type="ARBA" id="ARBA00022842"/>
    </source>
</evidence>
<dbReference type="PANTHER" id="PTHR23389">
    <property type="entry name" value="CHROMOSOME TRANSMISSION FIDELITY FACTOR 18"/>
    <property type="match status" value="1"/>
</dbReference>
<reference evidence="18 19" key="1">
    <citation type="submission" date="2020-07" db="EMBL/GenBank/DDBJ databases">
        <title>Alkalicella. sp. LB2 genome.</title>
        <authorList>
            <person name="Postec A."/>
            <person name="Quemeneur M."/>
        </authorList>
    </citation>
    <scope>NUCLEOTIDE SEQUENCE [LARGE SCALE GENOMIC DNA]</scope>
    <source>
        <strain evidence="18 19">LB2</strain>
    </source>
</reference>
<dbReference type="CDD" id="cd17748">
    <property type="entry name" value="BRCT_DNA_ligase_like"/>
    <property type="match status" value="1"/>
</dbReference>
<dbReference type="Pfam" id="PF03119">
    <property type="entry name" value="DNA_ligase_ZBD"/>
    <property type="match status" value="1"/>
</dbReference>
<sequence length="661" mass="73135">MSKERIEELKELLNKYDYHYHVLDAPLVEDSTYDTLLQELLKLESNNPELTTLDSPTQRVGGQVLKGFSTVTHKTSMLSLGNAFDEDGLRDFANRIAKTITEPVKFVCELKIDGLAVSLTYIDGLLVQGATRGDGETGEDITQNLKAIKTIPLRLQQKTNLEVRGEVYMSKESFAKLNQQREARGEQLFANPRNAAAGTLRQLDPKVVASRNLSAFFYSLVESNDITDSHSESLHKIKQLGLTTNPYTEVLESIDEVVKYCHKWHEKRNELPYEIDGIVIKVDSYNQQRSLGFTAKSPRWAIAFKFPAQKAISVIKDIELTVGRTGAITPTAILEPVVIAGTTVSRASLHNSDYIAQKDIKIGDTAIVQKAGDIIPEIVEVLKEKRSGEEQEFSMPNACPVCDSEAIRAQDEAALRCINPACPAQIKERIIHYASRGAMDIEGLGPAIVEQLYSEGLINDVSDLYKLSVEELIKLERFGQKSAENLVVAIDDSKRQSLSRLLFGLGIRFVGQKAAKLLAKEFGDIDLVMDASYEQLIAIPEIGDKIALSVNEFFAESKAKELIDKLKDLGVNTKEVKDNKIPVESIFTEKTVVLTGTLEKLSRKEAQEIIENLGGKVSGSVSKKTHLVIAGENAGSKLIKAKELGIEVKGEDYLIEQLDAN</sequence>
<feature type="binding site" evidence="15">
    <location>
        <position position="402"/>
    </location>
    <ligand>
        <name>Zn(2+)</name>
        <dbReference type="ChEBI" id="CHEBI:29105"/>
    </ligand>
</feature>
<proteinExistence type="inferred from homology"/>
<dbReference type="Gene3D" id="6.20.10.30">
    <property type="match status" value="1"/>
</dbReference>
<dbReference type="Pfam" id="PF03120">
    <property type="entry name" value="OB_DNA_ligase"/>
    <property type="match status" value="1"/>
</dbReference>
<name>A0A7G9W9B9_ALKCA</name>
<feature type="binding site" evidence="15">
    <location>
        <position position="305"/>
    </location>
    <ligand>
        <name>NAD(+)</name>
        <dbReference type="ChEBI" id="CHEBI:57540"/>
    </ligand>
</feature>
<dbReference type="Proteomes" id="UP000516160">
    <property type="component" value="Chromosome"/>
</dbReference>
<evidence type="ECO:0000256" key="7">
    <source>
        <dbReference type="ARBA" id="ARBA00022763"/>
    </source>
</evidence>
<comment type="similarity">
    <text evidence="14 15">Belongs to the NAD-dependent DNA ligase family. LigA subfamily.</text>
</comment>
<evidence type="ECO:0000256" key="2">
    <source>
        <dbReference type="ARBA" id="ARBA00012722"/>
    </source>
</evidence>
<keyword evidence="10 15" id="KW-0520">NAD</keyword>
<dbReference type="EMBL" id="CP058559">
    <property type="protein sequence ID" value="QNO15281.1"/>
    <property type="molecule type" value="Genomic_DNA"/>
</dbReference>
<dbReference type="InterPro" id="IPR010994">
    <property type="entry name" value="RuvA_2-like"/>
</dbReference>
<dbReference type="PANTHER" id="PTHR23389:SF9">
    <property type="entry name" value="DNA LIGASE"/>
    <property type="match status" value="1"/>
</dbReference>
<keyword evidence="4 15" id="KW-0436">Ligase</keyword>
<dbReference type="KEGG" id="acae:HYG86_11160"/>
<keyword evidence="11 15" id="KW-0234">DNA repair</keyword>
<dbReference type="InterPro" id="IPR041663">
    <property type="entry name" value="DisA/LigA_HHH"/>
</dbReference>
<dbReference type="HAMAP" id="MF_01588">
    <property type="entry name" value="DNA_ligase_A"/>
    <property type="match status" value="1"/>
</dbReference>
<dbReference type="InterPro" id="IPR001357">
    <property type="entry name" value="BRCT_dom"/>
</dbReference>
<dbReference type="Gene3D" id="1.10.150.20">
    <property type="entry name" value="5' to 3' exonuclease, C-terminal subdomain"/>
    <property type="match status" value="2"/>
</dbReference>
<dbReference type="CDD" id="cd00114">
    <property type="entry name" value="LIGANc"/>
    <property type="match status" value="1"/>
</dbReference>
<comment type="cofactor">
    <cofactor evidence="15">
        <name>Mg(2+)</name>
        <dbReference type="ChEBI" id="CHEBI:18420"/>
    </cofactor>
    <cofactor evidence="15">
        <name>Mn(2+)</name>
        <dbReference type="ChEBI" id="CHEBI:29035"/>
    </cofactor>
</comment>
<dbReference type="EC" id="6.5.1.2" evidence="2 15"/>
<comment type="caution">
    <text evidence="15">Lacks conserved residue(s) required for the propagation of feature annotation.</text>
</comment>
<dbReference type="SMART" id="SM00278">
    <property type="entry name" value="HhH1"/>
    <property type="match status" value="3"/>
</dbReference>